<dbReference type="PANTHER" id="PTHR12172">
    <property type="entry name" value="CELL CYCLE CHECKPOINT PROTEIN RAD17"/>
    <property type="match status" value="1"/>
</dbReference>
<dbReference type="Gene3D" id="3.40.50.300">
    <property type="entry name" value="P-loop containing nucleotide triphosphate hydrolases"/>
    <property type="match status" value="1"/>
</dbReference>
<dbReference type="GO" id="GO:0003682">
    <property type="term" value="F:chromatin binding"/>
    <property type="evidence" value="ECO:0007669"/>
    <property type="project" value="TreeGrafter"/>
</dbReference>
<feature type="compositionally biased region" description="Low complexity" evidence="8">
    <location>
        <begin position="804"/>
        <end position="816"/>
    </location>
</feature>
<dbReference type="GO" id="GO:0005634">
    <property type="term" value="C:nucleus"/>
    <property type="evidence" value="ECO:0007669"/>
    <property type="project" value="UniProtKB-SubCell"/>
</dbReference>
<name>A0A1Q5TP30_9EURO</name>
<dbReference type="EMBL" id="MNBE01000630">
    <property type="protein sequence ID" value="OKP01971.1"/>
    <property type="molecule type" value="Genomic_DNA"/>
</dbReference>
<dbReference type="GO" id="GO:0006281">
    <property type="term" value="P:DNA repair"/>
    <property type="evidence" value="ECO:0007669"/>
    <property type="project" value="InterPro"/>
</dbReference>
<evidence type="ECO:0000313" key="11">
    <source>
        <dbReference type="Proteomes" id="UP000186955"/>
    </source>
</evidence>
<evidence type="ECO:0000256" key="2">
    <source>
        <dbReference type="ARBA" id="ARBA00006168"/>
    </source>
</evidence>
<reference evidence="10 11" key="1">
    <citation type="submission" date="2016-10" db="EMBL/GenBank/DDBJ databases">
        <title>Genome sequence of the ascomycete fungus Penicillium subrubescens.</title>
        <authorList>
            <person name="De Vries R.P."/>
            <person name="Peng M."/>
            <person name="Dilokpimol A."/>
            <person name="Hilden K."/>
            <person name="Makela M.R."/>
            <person name="Grigoriev I."/>
            <person name="Riley R."/>
            <person name="Granchi Z."/>
        </authorList>
    </citation>
    <scope>NUCLEOTIDE SEQUENCE [LARGE SCALE GENOMIC DNA]</scope>
    <source>
        <strain evidence="10 11">CBS 132785</strain>
    </source>
</reference>
<comment type="caution">
    <text evidence="10">The sequence shown here is derived from an EMBL/GenBank/DDBJ whole genome shotgun (WGS) entry which is preliminary data.</text>
</comment>
<dbReference type="Pfam" id="PF03215">
    <property type="entry name" value="Rad17"/>
    <property type="match status" value="1"/>
</dbReference>
<sequence>MDGRPSKRQRRSTHSEEDTHNKLKARSPSLDPSTSTTVALSSRPKTKNPRTTRASQTKPTRAPSSSVSPKKPSSSPQTTKSKSLHTFFQPATDAQRWSAQKFETKRPLATTPETTLDADIIEDDYDSYDEIFTQHLAVGGKTETQIESPVAAHGSSKTRRPAPKKTAATRSKSHISKRFVMPPEPKSGDHRQSPAPASVEVDGRPWAQRYGPANLDEIAVHKRKVSDVRRWLEDAFAGRRKERLLVLRGPAGSGKTTTITLLSEALDFDLIEWRNPSVSEFAAQEYVSVSAHFEEFLGRGDRFGGLDLEDSVESREGRDAQPRSHRVLLIEEFPTILNRNSSSLAAFRASLQRYLAASTEQSLGGWMHPPIVMIISETLLSSASSISDNLTVHRLLGPTLYNHIGTTIIDFNCIAPTFMQKALRLVLEKEAQTSQRSRVPGSAVLDKIADIGDIRSALSALEFLCLKGDQAGKWSGSLTKSKKPRGGSTLTLMEQESLEMISQREASLGMFHAVGKIAYNKRLDPSLMPSDVPIPPSPPDHLFHHRRVKVSQVAVNELLDETGTDVSTFISALHENYPQSCDGDSFTDSFNACIEALSDCDILSADRRPFQSARTGVGIGATPFNAGVDMLRQDEISFQVAARGLLFALPYPVKRKPASVDGRKPERQAYQMLYPASLRLWRRTEEIEGLVDSCLKQMLDPTSDSRVLARGTGSTAEFGGVKSWKNLRLGYSAVEKNDDSLHSAVTMMSRLDALLHHLPYMAQIRRKEPDGWHLNQISSIQDGRLDERMDDDDDDDELAPTVPRSRANNSFNANAFGSPVPAADEEKLILSDDDIVDD</sequence>
<feature type="compositionally biased region" description="Polar residues" evidence="8">
    <location>
        <begin position="30"/>
        <end position="40"/>
    </location>
</feature>
<keyword evidence="3" id="KW-0547">Nucleotide-binding</keyword>
<organism evidence="10 11">
    <name type="scientific">Penicillium subrubescens</name>
    <dbReference type="NCBI Taxonomy" id="1316194"/>
    <lineage>
        <taxon>Eukaryota</taxon>
        <taxon>Fungi</taxon>
        <taxon>Dikarya</taxon>
        <taxon>Ascomycota</taxon>
        <taxon>Pezizomycotina</taxon>
        <taxon>Eurotiomycetes</taxon>
        <taxon>Eurotiomycetidae</taxon>
        <taxon>Eurotiales</taxon>
        <taxon>Aspergillaceae</taxon>
        <taxon>Penicillium</taxon>
    </lineage>
</organism>
<dbReference type="GO" id="GO:0003689">
    <property type="term" value="F:DNA clamp loader activity"/>
    <property type="evidence" value="ECO:0007669"/>
    <property type="project" value="TreeGrafter"/>
</dbReference>
<keyword evidence="7" id="KW-0131">Cell cycle</keyword>
<feature type="region of interest" description="Disordered" evidence="8">
    <location>
        <begin position="783"/>
        <end position="838"/>
    </location>
</feature>
<evidence type="ECO:0000256" key="7">
    <source>
        <dbReference type="ARBA" id="ARBA00023306"/>
    </source>
</evidence>
<dbReference type="InterPro" id="IPR004582">
    <property type="entry name" value="Checkpoint_prot_Rad17_Rad24"/>
</dbReference>
<proteinExistence type="inferred from homology"/>
<evidence type="ECO:0000313" key="10">
    <source>
        <dbReference type="EMBL" id="OKP01971.1"/>
    </source>
</evidence>
<protein>
    <submittedName>
        <fullName evidence="10">Checkpoint protein rad17</fullName>
    </submittedName>
</protein>
<evidence type="ECO:0000256" key="1">
    <source>
        <dbReference type="ARBA" id="ARBA00004123"/>
    </source>
</evidence>
<dbReference type="STRING" id="1316194.A0A1Q5TP30"/>
<evidence type="ECO:0000256" key="5">
    <source>
        <dbReference type="ARBA" id="ARBA00022840"/>
    </source>
</evidence>
<dbReference type="Pfam" id="PF25812">
    <property type="entry name" value="RAD24_helical"/>
    <property type="match status" value="1"/>
</dbReference>
<evidence type="ECO:0000256" key="3">
    <source>
        <dbReference type="ARBA" id="ARBA00022741"/>
    </source>
</evidence>
<dbReference type="InterPro" id="IPR057927">
    <property type="entry name" value="RAD24-like_helical"/>
</dbReference>
<keyword evidence="5" id="KW-0067">ATP-binding</keyword>
<dbReference type="PANTHER" id="PTHR12172:SF0">
    <property type="entry name" value="CELL CYCLE CHECKPOINT PROTEIN RAD17"/>
    <property type="match status" value="1"/>
</dbReference>
<dbReference type="SUPFAM" id="SSF52540">
    <property type="entry name" value="P-loop containing nucleoside triphosphate hydrolases"/>
    <property type="match status" value="1"/>
</dbReference>
<dbReference type="GO" id="GO:0005524">
    <property type="term" value="F:ATP binding"/>
    <property type="evidence" value="ECO:0007669"/>
    <property type="project" value="UniProtKB-KW"/>
</dbReference>
<keyword evidence="11" id="KW-1185">Reference proteome</keyword>
<dbReference type="Proteomes" id="UP000186955">
    <property type="component" value="Unassembled WGS sequence"/>
</dbReference>
<evidence type="ECO:0000256" key="8">
    <source>
        <dbReference type="SAM" id="MobiDB-lite"/>
    </source>
</evidence>
<evidence type="ECO:0000256" key="6">
    <source>
        <dbReference type="ARBA" id="ARBA00023242"/>
    </source>
</evidence>
<keyword evidence="6" id="KW-0539">Nucleus</keyword>
<dbReference type="OrthoDB" id="10265971at2759"/>
<comment type="subcellular location">
    <subcellularLocation>
        <location evidence="1">Nucleus</location>
    </subcellularLocation>
</comment>
<dbReference type="GO" id="GO:0000077">
    <property type="term" value="P:DNA damage checkpoint signaling"/>
    <property type="evidence" value="ECO:0007669"/>
    <property type="project" value="TreeGrafter"/>
</dbReference>
<dbReference type="InterPro" id="IPR027417">
    <property type="entry name" value="P-loop_NTPase"/>
</dbReference>
<feature type="region of interest" description="Disordered" evidence="8">
    <location>
        <begin position="148"/>
        <end position="199"/>
    </location>
</feature>
<feature type="compositionally biased region" description="Low complexity" evidence="8">
    <location>
        <begin position="63"/>
        <end position="81"/>
    </location>
</feature>
<feature type="region of interest" description="Disordered" evidence="8">
    <location>
        <begin position="1"/>
        <end position="115"/>
    </location>
</feature>
<evidence type="ECO:0000259" key="9">
    <source>
        <dbReference type="Pfam" id="PF25812"/>
    </source>
</evidence>
<comment type="similarity">
    <text evidence="2">Belongs to the rad17/RAD24 family.</text>
</comment>
<keyword evidence="4" id="KW-0227">DNA damage</keyword>
<accession>A0A1Q5TP30</accession>
<evidence type="ECO:0000256" key="4">
    <source>
        <dbReference type="ARBA" id="ARBA00022763"/>
    </source>
</evidence>
<dbReference type="GO" id="GO:0033314">
    <property type="term" value="P:mitotic DNA replication checkpoint signaling"/>
    <property type="evidence" value="ECO:0007669"/>
    <property type="project" value="TreeGrafter"/>
</dbReference>
<dbReference type="AlphaFoldDB" id="A0A1Q5TP30"/>
<feature type="domain" description="Checkpoint protein RAD24-like helical bundle" evidence="9">
    <location>
        <begin position="505"/>
        <end position="606"/>
    </location>
</feature>
<gene>
    <name evidence="10" type="ORF">PENSUB_7201</name>
</gene>
<feature type="compositionally biased region" description="Basic residues" evidence="8">
    <location>
        <begin position="1"/>
        <end position="12"/>
    </location>
</feature>
<feature type="compositionally biased region" description="Acidic residues" evidence="8">
    <location>
        <begin position="788"/>
        <end position="798"/>
    </location>
</feature>